<protein>
    <submittedName>
        <fullName evidence="1">Uncharacterized protein</fullName>
    </submittedName>
</protein>
<dbReference type="Proteomes" id="UP000772434">
    <property type="component" value="Unassembled WGS sequence"/>
</dbReference>
<reference evidence="1" key="1">
    <citation type="submission" date="2020-11" db="EMBL/GenBank/DDBJ databases">
        <authorList>
            <consortium name="DOE Joint Genome Institute"/>
            <person name="Ahrendt S."/>
            <person name="Riley R."/>
            <person name="Andreopoulos W."/>
            <person name="Labutti K."/>
            <person name="Pangilinan J."/>
            <person name="Ruiz-Duenas F.J."/>
            <person name="Barrasa J.M."/>
            <person name="Sanchez-Garcia M."/>
            <person name="Camarero S."/>
            <person name="Miyauchi S."/>
            <person name="Serrano A."/>
            <person name="Linde D."/>
            <person name="Babiker R."/>
            <person name="Drula E."/>
            <person name="Ayuso-Fernandez I."/>
            <person name="Pacheco R."/>
            <person name="Padilla G."/>
            <person name="Ferreira P."/>
            <person name="Barriuso J."/>
            <person name="Kellner H."/>
            <person name="Castanera R."/>
            <person name="Alfaro M."/>
            <person name="Ramirez L."/>
            <person name="Pisabarro A.G."/>
            <person name="Kuo A."/>
            <person name="Tritt A."/>
            <person name="Lipzen A."/>
            <person name="He G."/>
            <person name="Yan M."/>
            <person name="Ng V."/>
            <person name="Cullen D."/>
            <person name="Martin F."/>
            <person name="Rosso M.-N."/>
            <person name="Henrissat B."/>
            <person name="Hibbett D."/>
            <person name="Martinez A.T."/>
            <person name="Grigoriev I.V."/>
        </authorList>
    </citation>
    <scope>NUCLEOTIDE SEQUENCE</scope>
    <source>
        <strain evidence="1">AH 40177</strain>
    </source>
</reference>
<dbReference type="AlphaFoldDB" id="A0A9P5PET9"/>
<organism evidence="1 2">
    <name type="scientific">Rhodocollybia butyracea</name>
    <dbReference type="NCBI Taxonomy" id="206335"/>
    <lineage>
        <taxon>Eukaryota</taxon>
        <taxon>Fungi</taxon>
        <taxon>Dikarya</taxon>
        <taxon>Basidiomycota</taxon>
        <taxon>Agaricomycotina</taxon>
        <taxon>Agaricomycetes</taxon>
        <taxon>Agaricomycetidae</taxon>
        <taxon>Agaricales</taxon>
        <taxon>Marasmiineae</taxon>
        <taxon>Omphalotaceae</taxon>
        <taxon>Rhodocollybia</taxon>
    </lineage>
</organism>
<proteinExistence type="predicted"/>
<dbReference type="EMBL" id="JADNRY010000185">
    <property type="protein sequence ID" value="KAF9061989.1"/>
    <property type="molecule type" value="Genomic_DNA"/>
</dbReference>
<evidence type="ECO:0000313" key="2">
    <source>
        <dbReference type="Proteomes" id="UP000772434"/>
    </source>
</evidence>
<sequence length="136" mass="15334">MSSKFSDVFPTTLPLKSPLPFRNDVQQGFRTPQYLLGWVIRLSEAAALLSDGPRHGDPISLVASWSLSARWPEVRSKYLALHKPNLGLPIRYRIHLQQQLSKQDVLEHEDGGYPSSNGGHWFFFGKGGRIETASFE</sequence>
<accession>A0A9P5PET9</accession>
<gene>
    <name evidence="1" type="ORF">BDP27DRAFT_1428396</name>
</gene>
<evidence type="ECO:0000313" key="1">
    <source>
        <dbReference type="EMBL" id="KAF9061989.1"/>
    </source>
</evidence>
<comment type="caution">
    <text evidence="1">The sequence shown here is derived from an EMBL/GenBank/DDBJ whole genome shotgun (WGS) entry which is preliminary data.</text>
</comment>
<keyword evidence="2" id="KW-1185">Reference proteome</keyword>
<name>A0A9P5PET9_9AGAR</name>